<evidence type="ECO:0000313" key="1">
    <source>
        <dbReference type="EMBL" id="EYB82802.1"/>
    </source>
</evidence>
<name>A0A016RXH1_9BILA</name>
<dbReference type="Proteomes" id="UP000024635">
    <property type="component" value="Unassembled WGS sequence"/>
</dbReference>
<keyword evidence="2" id="KW-1185">Reference proteome</keyword>
<comment type="caution">
    <text evidence="1">The sequence shown here is derived from an EMBL/GenBank/DDBJ whole genome shotgun (WGS) entry which is preliminary data.</text>
</comment>
<reference evidence="2" key="1">
    <citation type="journal article" date="2015" name="Nat. Genet.">
        <title>The genome and transcriptome of the zoonotic hookworm Ancylostoma ceylanicum identify infection-specific gene families.</title>
        <authorList>
            <person name="Schwarz E.M."/>
            <person name="Hu Y."/>
            <person name="Antoshechkin I."/>
            <person name="Miller M.M."/>
            <person name="Sternberg P.W."/>
            <person name="Aroian R.V."/>
        </authorList>
    </citation>
    <scope>NUCLEOTIDE SEQUENCE</scope>
    <source>
        <strain evidence="2">HY135</strain>
    </source>
</reference>
<protein>
    <submittedName>
        <fullName evidence="1">Uncharacterized protein</fullName>
    </submittedName>
</protein>
<organism evidence="1 2">
    <name type="scientific">Ancylostoma ceylanicum</name>
    <dbReference type="NCBI Taxonomy" id="53326"/>
    <lineage>
        <taxon>Eukaryota</taxon>
        <taxon>Metazoa</taxon>
        <taxon>Ecdysozoa</taxon>
        <taxon>Nematoda</taxon>
        <taxon>Chromadorea</taxon>
        <taxon>Rhabditida</taxon>
        <taxon>Rhabditina</taxon>
        <taxon>Rhabditomorpha</taxon>
        <taxon>Strongyloidea</taxon>
        <taxon>Ancylostomatidae</taxon>
        <taxon>Ancylostomatinae</taxon>
        <taxon>Ancylostoma</taxon>
    </lineage>
</organism>
<dbReference type="AlphaFoldDB" id="A0A016RXH1"/>
<proteinExistence type="predicted"/>
<sequence>MDYVMVGGAGRKTFQLESAVQPEGLQSFDKLGFPHKNRKSRLLSWQEAAVPISAALIEGSFVMSSELITETGARKTPKDSTF</sequence>
<gene>
    <name evidence="1" type="primary">Acey_s0350.g3213</name>
    <name evidence="1" type="ORF">Y032_0350g3213</name>
</gene>
<evidence type="ECO:0000313" key="2">
    <source>
        <dbReference type="Proteomes" id="UP000024635"/>
    </source>
</evidence>
<dbReference type="EMBL" id="JARK01001686">
    <property type="protein sequence ID" value="EYB82802.1"/>
    <property type="molecule type" value="Genomic_DNA"/>
</dbReference>
<accession>A0A016RXH1</accession>